<keyword evidence="2 7" id="KW-0808">Transferase</keyword>
<dbReference type="GO" id="GO:0004017">
    <property type="term" value="F:AMP kinase activity"/>
    <property type="evidence" value="ECO:0007669"/>
    <property type="project" value="InterPro"/>
</dbReference>
<dbReference type="InterPro" id="IPR006259">
    <property type="entry name" value="Adenyl_kin_sub"/>
</dbReference>
<gene>
    <name evidence="7" type="primary">ADK2</name>
    <name evidence="9" type="ORF">M407DRAFT_246441</name>
</gene>
<protein>
    <recommendedName>
        <fullName evidence="7">GTP:AMP phosphotransferase, mitochondrial</fullName>
        <ecNumber evidence="7">2.7.4.10</ecNumber>
    </recommendedName>
    <alternativeName>
        <fullName evidence="7">Adenylate kinase 3</fullName>
        <shortName evidence="7">AK 3</shortName>
    </alternativeName>
</protein>
<dbReference type="GO" id="GO:0046041">
    <property type="term" value="P:ITP metabolic process"/>
    <property type="evidence" value="ECO:0007669"/>
    <property type="project" value="UniProtKB-UniRule"/>
</dbReference>
<accession>A0A0C3Q5Y5</accession>
<dbReference type="STRING" id="1051891.A0A0C3Q5Y5"/>
<dbReference type="InterPro" id="IPR028586">
    <property type="entry name" value="AK3/Ak4_mitochondrial"/>
</dbReference>
<dbReference type="Proteomes" id="UP000054248">
    <property type="component" value="Unassembled WGS sequence"/>
</dbReference>
<keyword evidence="10" id="KW-1185">Reference proteome</keyword>
<dbReference type="GO" id="GO:0046899">
    <property type="term" value="F:nucleoside triphosphate adenylate kinase activity"/>
    <property type="evidence" value="ECO:0007669"/>
    <property type="project" value="UniProtKB-UniRule"/>
</dbReference>
<comment type="domain">
    <text evidence="7">Consists of three domains, a large central CORE domain and two small peripheral domains, NMPbind and LID, which undergo movements during catalysis. The LID domain closes over the site of phosphoryl transfer upon GTP binding. Assembling and dissambling the active center during each catalytic cycle provides an effective means to prevent GTP hydrolysis.</text>
</comment>
<comment type="subunit">
    <text evidence="7">Monomer.</text>
</comment>
<dbReference type="AlphaFoldDB" id="A0A0C3Q5Y5"/>
<dbReference type="NCBIfam" id="TIGR01351">
    <property type="entry name" value="adk"/>
    <property type="match status" value="1"/>
</dbReference>
<evidence type="ECO:0000313" key="10">
    <source>
        <dbReference type="Proteomes" id="UP000054248"/>
    </source>
</evidence>
<feature type="binding site" evidence="7">
    <location>
        <position position="87"/>
    </location>
    <ligand>
        <name>AMP</name>
        <dbReference type="ChEBI" id="CHEBI:456215"/>
    </ligand>
</feature>
<dbReference type="GO" id="GO:0046039">
    <property type="term" value="P:GTP metabolic process"/>
    <property type="evidence" value="ECO:0007669"/>
    <property type="project" value="UniProtKB-UniRule"/>
</dbReference>
<reference evidence="9 10" key="1">
    <citation type="submission" date="2014-04" db="EMBL/GenBank/DDBJ databases">
        <authorList>
            <consortium name="DOE Joint Genome Institute"/>
            <person name="Kuo A."/>
            <person name="Girlanda M."/>
            <person name="Perotto S."/>
            <person name="Kohler A."/>
            <person name="Nagy L.G."/>
            <person name="Floudas D."/>
            <person name="Copeland A."/>
            <person name="Barry K.W."/>
            <person name="Cichocki N."/>
            <person name="Veneault-Fourrey C."/>
            <person name="LaButti K."/>
            <person name="Lindquist E.A."/>
            <person name="Lipzen A."/>
            <person name="Lundell T."/>
            <person name="Morin E."/>
            <person name="Murat C."/>
            <person name="Sun H."/>
            <person name="Tunlid A."/>
            <person name="Henrissat B."/>
            <person name="Grigoriev I.V."/>
            <person name="Hibbett D.S."/>
            <person name="Martin F."/>
            <person name="Nordberg H.P."/>
            <person name="Cantor M.N."/>
            <person name="Hua S.X."/>
        </authorList>
    </citation>
    <scope>NUCLEOTIDE SEQUENCE [LARGE SCALE GENOMIC DNA]</scope>
    <source>
        <strain evidence="9 10">MUT 4182</strain>
    </source>
</reference>
<dbReference type="HAMAP" id="MF_03169">
    <property type="entry name" value="Adenylate_kinase_AK3"/>
    <property type="match status" value="1"/>
</dbReference>
<evidence type="ECO:0000256" key="1">
    <source>
        <dbReference type="ARBA" id="ARBA00004305"/>
    </source>
</evidence>
<dbReference type="GO" id="GO:0005759">
    <property type="term" value="C:mitochondrial matrix"/>
    <property type="evidence" value="ECO:0007669"/>
    <property type="project" value="UniProtKB-SubCell"/>
</dbReference>
<evidence type="ECO:0000256" key="3">
    <source>
        <dbReference type="ARBA" id="ARBA00022741"/>
    </source>
</evidence>
<comment type="function">
    <text evidence="7">Involved in maintaining the homeostasis of cellular nucleotides by catalyzing the interconversion of nucleoside phosphates. Has GTP:AMP phosphotransferase and ITP:AMP phosphotransferase activities.</text>
</comment>
<dbReference type="FunFam" id="3.40.50.300:FF:000106">
    <property type="entry name" value="Adenylate kinase mitochondrial"/>
    <property type="match status" value="1"/>
</dbReference>
<dbReference type="Gene3D" id="3.40.50.300">
    <property type="entry name" value="P-loop containing nucleotide triphosphate hydrolases"/>
    <property type="match status" value="1"/>
</dbReference>
<evidence type="ECO:0000256" key="7">
    <source>
        <dbReference type="HAMAP-Rule" id="MF_03169"/>
    </source>
</evidence>
<sequence length="313" mass="34559">MISSTRQIASAAFGTTQRRWIASTSRSSRAMPFIPDHTSASPSSLSMKSEPMRLLMLAKPGSGKGTLSGRLTSKYNVQFVSTGDMLREEIKAGTEVGKQAEGIVAGGGLVPDELMIKLLGTSLESSSMKGKSWILDGFPRTLVQGERLDRYLGSTGQPLGLIVHLDVPDEIIMGRISDRWIHPSSGRIYNNSYNRPKVEGLDDVTGEPLVRRADDNPEIFARRLKSFYAQTAPLLEYYRSTAPSNLVTLSGKTSDEIWPQLESLVRSRFGSLKSKSETKRVVPEAVIRRAEREISRDHRDFISSMVPIIPAAY</sequence>
<keyword evidence="4 7" id="KW-0418">Kinase</keyword>
<keyword evidence="3 7" id="KW-0547">Nucleotide-binding</keyword>
<evidence type="ECO:0000256" key="6">
    <source>
        <dbReference type="ARBA" id="ARBA00023134"/>
    </source>
</evidence>
<dbReference type="InterPro" id="IPR000850">
    <property type="entry name" value="Adenylat/UMP-CMP_kin"/>
</dbReference>
<feature type="binding site" evidence="7">
    <location>
        <begin position="188"/>
        <end position="189"/>
    </location>
    <ligand>
        <name>GTP</name>
        <dbReference type="ChEBI" id="CHEBI:37565"/>
    </ligand>
</feature>
<proteinExistence type="inferred from homology"/>
<dbReference type="SUPFAM" id="SSF52540">
    <property type="entry name" value="P-loop containing nucleoside triphosphate hydrolases"/>
    <property type="match status" value="1"/>
</dbReference>
<keyword evidence="5 7" id="KW-0496">Mitochondrion</keyword>
<feature type="binding site" evidence="7">
    <location>
        <position position="82"/>
    </location>
    <ligand>
        <name>AMP</name>
        <dbReference type="ChEBI" id="CHEBI:456215"/>
    </ligand>
</feature>
<evidence type="ECO:0000256" key="2">
    <source>
        <dbReference type="ARBA" id="ARBA00022679"/>
    </source>
</evidence>
<feature type="binding site" evidence="7">
    <location>
        <begin position="137"/>
        <end position="140"/>
    </location>
    <ligand>
        <name>AMP</name>
        <dbReference type="ChEBI" id="CHEBI:456215"/>
    </ligand>
</feature>
<feature type="binding site" evidence="7">
    <location>
        <position position="254"/>
    </location>
    <ligand>
        <name>GTP</name>
        <dbReference type="ChEBI" id="CHEBI:37565"/>
    </ligand>
</feature>
<feature type="domain" description="Adenylate kinase active site lid" evidence="8">
    <location>
        <begin position="179"/>
        <end position="214"/>
    </location>
</feature>
<evidence type="ECO:0000259" key="8">
    <source>
        <dbReference type="Pfam" id="PF05191"/>
    </source>
</evidence>
<dbReference type="HAMAP" id="MF_00235">
    <property type="entry name" value="Adenylate_kinase_Adk"/>
    <property type="match status" value="1"/>
</dbReference>
<evidence type="ECO:0000313" key="9">
    <source>
        <dbReference type="EMBL" id="KIO18594.1"/>
    </source>
</evidence>
<name>A0A0C3Q5Y5_9AGAM</name>
<dbReference type="Pfam" id="PF05191">
    <property type="entry name" value="ADK_lid"/>
    <property type="match status" value="1"/>
</dbReference>
<dbReference type="OrthoDB" id="439792at2759"/>
<comment type="similarity">
    <text evidence="7">Belongs to the adenylate kinase family. AK3 subfamily.</text>
</comment>
<comment type="catalytic activity">
    <reaction evidence="7">
        <text>a ribonucleoside 5'-triphosphate + AMP = a ribonucleoside 5'-diphosphate + ADP</text>
        <dbReference type="Rhea" id="RHEA:13749"/>
        <dbReference type="ChEBI" id="CHEBI:57930"/>
        <dbReference type="ChEBI" id="CHEBI:61557"/>
        <dbReference type="ChEBI" id="CHEBI:456215"/>
        <dbReference type="ChEBI" id="CHEBI:456216"/>
        <dbReference type="EC" id="2.7.4.10"/>
    </reaction>
</comment>
<feature type="region of interest" description="NMPbind" evidence="7">
    <location>
        <begin position="81"/>
        <end position="110"/>
    </location>
</feature>
<dbReference type="CDD" id="cd01428">
    <property type="entry name" value="ADK"/>
    <property type="match status" value="1"/>
</dbReference>
<comment type="subcellular location">
    <subcellularLocation>
        <location evidence="1 7">Mitochondrion matrix</location>
    </subcellularLocation>
</comment>
<feature type="binding site" evidence="7">
    <location>
        <begin position="108"/>
        <end position="110"/>
    </location>
    <ligand>
        <name>AMP</name>
        <dbReference type="ChEBI" id="CHEBI:456215"/>
    </ligand>
</feature>
<dbReference type="Pfam" id="PF00406">
    <property type="entry name" value="ADK"/>
    <property type="match status" value="1"/>
</dbReference>
<dbReference type="GO" id="GO:0005525">
    <property type="term" value="F:GTP binding"/>
    <property type="evidence" value="ECO:0007669"/>
    <property type="project" value="UniProtKB-KW"/>
</dbReference>
<dbReference type="InterPro" id="IPR027417">
    <property type="entry name" value="P-loop_NTPase"/>
</dbReference>
<feature type="binding site" evidence="7">
    <location>
        <position position="223"/>
    </location>
    <ligand>
        <name>AMP</name>
        <dbReference type="ChEBI" id="CHEBI:456215"/>
    </ligand>
</feature>
<dbReference type="PANTHER" id="PTHR23359">
    <property type="entry name" value="NUCLEOTIDE KINASE"/>
    <property type="match status" value="1"/>
</dbReference>
<dbReference type="PROSITE" id="PS00113">
    <property type="entry name" value="ADENYLATE_KINASE"/>
    <property type="match status" value="1"/>
</dbReference>
<reference evidence="10" key="2">
    <citation type="submission" date="2015-01" db="EMBL/GenBank/DDBJ databases">
        <title>Evolutionary Origins and Diversification of the Mycorrhizal Mutualists.</title>
        <authorList>
            <consortium name="DOE Joint Genome Institute"/>
            <consortium name="Mycorrhizal Genomics Consortium"/>
            <person name="Kohler A."/>
            <person name="Kuo A."/>
            <person name="Nagy L.G."/>
            <person name="Floudas D."/>
            <person name="Copeland A."/>
            <person name="Barry K.W."/>
            <person name="Cichocki N."/>
            <person name="Veneault-Fourrey C."/>
            <person name="LaButti K."/>
            <person name="Lindquist E.A."/>
            <person name="Lipzen A."/>
            <person name="Lundell T."/>
            <person name="Morin E."/>
            <person name="Murat C."/>
            <person name="Riley R."/>
            <person name="Ohm R."/>
            <person name="Sun H."/>
            <person name="Tunlid A."/>
            <person name="Henrissat B."/>
            <person name="Grigoriev I.V."/>
            <person name="Hibbett D.S."/>
            <person name="Martin F."/>
        </authorList>
    </citation>
    <scope>NUCLEOTIDE SEQUENCE [LARGE SCALE GENOMIC DNA]</scope>
    <source>
        <strain evidence="10">MUT 4182</strain>
    </source>
</reference>
<feature type="region of interest" description="LID" evidence="7">
    <location>
        <begin position="178"/>
        <end position="215"/>
    </location>
</feature>
<evidence type="ECO:0000256" key="4">
    <source>
        <dbReference type="ARBA" id="ARBA00022777"/>
    </source>
</evidence>
<dbReference type="PRINTS" id="PR00094">
    <property type="entry name" value="ADENYLTKNASE"/>
</dbReference>
<dbReference type="InterPro" id="IPR033690">
    <property type="entry name" value="Adenylat_kinase_CS"/>
</dbReference>
<feature type="binding site" evidence="7">
    <location>
        <position position="179"/>
    </location>
    <ligand>
        <name>GTP</name>
        <dbReference type="ChEBI" id="CHEBI:37565"/>
    </ligand>
</feature>
<keyword evidence="6 7" id="KW-0342">GTP-binding</keyword>
<dbReference type="GO" id="GO:0005524">
    <property type="term" value="F:ATP binding"/>
    <property type="evidence" value="ECO:0007669"/>
    <property type="project" value="InterPro"/>
</dbReference>
<dbReference type="GO" id="GO:0046033">
    <property type="term" value="P:AMP metabolic process"/>
    <property type="evidence" value="ECO:0007669"/>
    <property type="project" value="UniProtKB-UniRule"/>
</dbReference>
<organism evidence="9 10">
    <name type="scientific">Tulasnella calospora MUT 4182</name>
    <dbReference type="NCBI Taxonomy" id="1051891"/>
    <lineage>
        <taxon>Eukaryota</taxon>
        <taxon>Fungi</taxon>
        <taxon>Dikarya</taxon>
        <taxon>Basidiomycota</taxon>
        <taxon>Agaricomycotina</taxon>
        <taxon>Agaricomycetes</taxon>
        <taxon>Cantharellales</taxon>
        <taxon>Tulasnellaceae</taxon>
        <taxon>Tulasnella</taxon>
    </lineage>
</organism>
<feature type="binding site" evidence="7">
    <location>
        <begin position="61"/>
        <end position="66"/>
    </location>
    <ligand>
        <name>GTP</name>
        <dbReference type="ChEBI" id="CHEBI:37565"/>
    </ligand>
</feature>
<dbReference type="EMBL" id="KN823275">
    <property type="protein sequence ID" value="KIO18594.1"/>
    <property type="molecule type" value="Genomic_DNA"/>
</dbReference>
<dbReference type="GO" id="GO:0006172">
    <property type="term" value="P:ADP biosynthetic process"/>
    <property type="evidence" value="ECO:0007669"/>
    <property type="project" value="UniProtKB-UniRule"/>
</dbReference>
<dbReference type="InterPro" id="IPR007862">
    <property type="entry name" value="Adenylate_kinase_lid-dom"/>
</dbReference>
<evidence type="ECO:0000256" key="5">
    <source>
        <dbReference type="ARBA" id="ARBA00023128"/>
    </source>
</evidence>
<feature type="binding site" evidence="7">
    <location>
        <position position="144"/>
    </location>
    <ligand>
        <name>AMP</name>
        <dbReference type="ChEBI" id="CHEBI:456215"/>
    </ligand>
</feature>
<dbReference type="HOGENOM" id="CLU_032354_1_1_1"/>
<dbReference type="EC" id="2.7.4.10" evidence="7"/>
<feature type="binding site" evidence="7">
    <location>
        <position position="212"/>
    </location>
    <ligand>
        <name>AMP</name>
        <dbReference type="ChEBI" id="CHEBI:456215"/>
    </ligand>
</feature>